<evidence type="ECO:0000313" key="1">
    <source>
        <dbReference type="EMBL" id="QOR57799.1"/>
    </source>
</evidence>
<dbReference type="EMBL" id="MT774410">
    <property type="protein sequence ID" value="QOR57799.1"/>
    <property type="molecule type" value="Genomic_DNA"/>
</dbReference>
<accession>A0A7M1RVS6</accession>
<dbReference type="Proteomes" id="UP000594103">
    <property type="component" value="Segment"/>
</dbReference>
<proteinExistence type="predicted"/>
<organism evidence="1 2">
    <name type="scientific">uncultured phage cr272_1</name>
    <dbReference type="NCBI Taxonomy" id="2772094"/>
    <lineage>
        <taxon>Viruses</taxon>
        <taxon>Duplodnaviria</taxon>
        <taxon>Heunggongvirae</taxon>
        <taxon>Uroviricota</taxon>
        <taxon>Caudoviricetes</taxon>
        <taxon>Crassvirales</taxon>
        <taxon>Suoliviridae</taxon>
        <taxon>Oafivirinae</taxon>
        <taxon>Buhlduvirus</taxon>
        <taxon>Buhlduvirus porcinus</taxon>
    </lineage>
</organism>
<dbReference type="RefSeq" id="YP_010113439.1">
    <property type="nucleotide sequence ID" value="NC_055903.1"/>
</dbReference>
<sequence>MDEEKIIDQSQLAESISEKIKMEFSDLFLVKPLAPIKVVKEFSKLPNTAPTKDKEGVEAIDVDKVETETKEVDSDYRKGIIIKIPFCYKANKEEWKGVTQDLKPGDTVLFRETSGLRFDLLKDSRLLRVYDILAVCK</sequence>
<dbReference type="KEGG" id="vg:65131964"/>
<reference evidence="1 2" key="1">
    <citation type="submission" date="2020-07" db="EMBL/GenBank/DDBJ databases">
        <title>Taxonomic proposal: Crassvirales, a new order of highly abundant and diverse bacterial viruses.</title>
        <authorList>
            <person name="Shkoporov A.N."/>
            <person name="Stockdale S.R."/>
            <person name="Guerin E."/>
            <person name="Ross R.P."/>
            <person name="Hill C."/>
        </authorList>
    </citation>
    <scope>NUCLEOTIDE SEQUENCE [LARGE SCALE GENOMIC DNA]</scope>
</reference>
<keyword evidence="2" id="KW-1185">Reference proteome</keyword>
<dbReference type="GeneID" id="65131964"/>
<protein>
    <submittedName>
        <fullName evidence="1">Chaperonin</fullName>
    </submittedName>
</protein>
<evidence type="ECO:0000313" key="2">
    <source>
        <dbReference type="Proteomes" id="UP000594103"/>
    </source>
</evidence>
<name>A0A7M1RVS6_9CAUD</name>